<dbReference type="InterPro" id="IPR013078">
    <property type="entry name" value="His_Pase_superF_clade-1"/>
</dbReference>
<gene>
    <name evidence="2" type="ORF">GCM10010873_15130</name>
</gene>
<feature type="transmembrane region" description="Helical" evidence="1">
    <location>
        <begin position="171"/>
        <end position="194"/>
    </location>
</feature>
<dbReference type="SMART" id="SM00855">
    <property type="entry name" value="PGAM"/>
    <property type="match status" value="1"/>
</dbReference>
<proteinExistence type="predicted"/>
<dbReference type="PANTHER" id="PTHR48100">
    <property type="entry name" value="BROAD-SPECIFICITY PHOSPHATASE YOR283W-RELATED"/>
    <property type="match status" value="1"/>
</dbReference>
<reference evidence="2 3" key="1">
    <citation type="journal article" date="2014" name="Int. J. Syst. Evol. Microbiol.">
        <title>Complete genome sequence of Corynebacterium casei LMG S-19264T (=DSM 44701T), isolated from a smear-ripened cheese.</title>
        <authorList>
            <consortium name="US DOE Joint Genome Institute (JGI-PGF)"/>
            <person name="Walter F."/>
            <person name="Albersmeier A."/>
            <person name="Kalinowski J."/>
            <person name="Ruckert C."/>
        </authorList>
    </citation>
    <scope>NUCLEOTIDE SEQUENCE [LARGE SCALE GENOMIC DNA]</scope>
    <source>
        <strain evidence="2 3">NBRC 111766</strain>
    </source>
</reference>
<organism evidence="2 3">
    <name type="scientific">Cypionkella aquatica</name>
    <dbReference type="NCBI Taxonomy" id="1756042"/>
    <lineage>
        <taxon>Bacteria</taxon>
        <taxon>Pseudomonadati</taxon>
        <taxon>Pseudomonadota</taxon>
        <taxon>Alphaproteobacteria</taxon>
        <taxon>Rhodobacterales</taxon>
        <taxon>Paracoccaceae</taxon>
        <taxon>Cypionkella</taxon>
    </lineage>
</organism>
<dbReference type="GO" id="GO:0005737">
    <property type="term" value="C:cytoplasm"/>
    <property type="evidence" value="ECO:0007669"/>
    <property type="project" value="TreeGrafter"/>
</dbReference>
<dbReference type="GO" id="GO:0016791">
    <property type="term" value="F:phosphatase activity"/>
    <property type="evidence" value="ECO:0007669"/>
    <property type="project" value="TreeGrafter"/>
</dbReference>
<feature type="transmembrane region" description="Helical" evidence="1">
    <location>
        <begin position="145"/>
        <end position="165"/>
    </location>
</feature>
<dbReference type="InterPro" id="IPR029033">
    <property type="entry name" value="His_PPase_superfam"/>
</dbReference>
<name>A0AA37X095_9RHOB</name>
<dbReference type="Pfam" id="PF00300">
    <property type="entry name" value="His_Phos_1"/>
    <property type="match status" value="1"/>
</dbReference>
<dbReference type="Proteomes" id="UP001157355">
    <property type="component" value="Unassembled WGS sequence"/>
</dbReference>
<dbReference type="PANTHER" id="PTHR48100:SF1">
    <property type="entry name" value="HISTIDINE PHOSPHATASE FAMILY PROTEIN-RELATED"/>
    <property type="match status" value="1"/>
</dbReference>
<dbReference type="RefSeq" id="WP_284324759.1">
    <property type="nucleotide sequence ID" value="NZ_BSPP01000005.1"/>
</dbReference>
<dbReference type="Gene3D" id="3.40.50.1240">
    <property type="entry name" value="Phosphoglycerate mutase-like"/>
    <property type="match status" value="1"/>
</dbReference>
<keyword evidence="1" id="KW-0472">Membrane</keyword>
<dbReference type="SUPFAM" id="SSF53254">
    <property type="entry name" value="Phosphoglycerate mutase-like"/>
    <property type="match status" value="1"/>
</dbReference>
<protein>
    <recommendedName>
        <fullName evidence="4">Alpha-ribazole phosphatase</fullName>
    </recommendedName>
</protein>
<keyword evidence="3" id="KW-1185">Reference proteome</keyword>
<keyword evidence="1" id="KW-0812">Transmembrane</keyword>
<keyword evidence="1" id="KW-1133">Transmembrane helix</keyword>
<dbReference type="EMBL" id="BSPP01000005">
    <property type="protein sequence ID" value="GLS86539.1"/>
    <property type="molecule type" value="Genomic_DNA"/>
</dbReference>
<sequence length="199" mass="20757">MPANAPTDSPDPATELLLIRHAPAVTEGRMAGRRDVAADCSNALAFAALRGAIGQADHILISPALRCVQTAATLWPDASPVQDPRLWEQDFGAWEGVPYSDLPDLGPLSPADLAAHRPPQGESFLDLSARCTPALQDAIKLGGRVVIVAHAGVIRAALGLALAAPEQGLRFQIAPVSLTSLIALPGGAFSIAGVNRMRR</sequence>
<comment type="caution">
    <text evidence="2">The sequence shown here is derived from an EMBL/GenBank/DDBJ whole genome shotgun (WGS) entry which is preliminary data.</text>
</comment>
<evidence type="ECO:0000313" key="3">
    <source>
        <dbReference type="Proteomes" id="UP001157355"/>
    </source>
</evidence>
<evidence type="ECO:0008006" key="4">
    <source>
        <dbReference type="Google" id="ProtNLM"/>
    </source>
</evidence>
<accession>A0AA37X095</accession>
<evidence type="ECO:0000256" key="1">
    <source>
        <dbReference type="SAM" id="Phobius"/>
    </source>
</evidence>
<dbReference type="AlphaFoldDB" id="A0AA37X095"/>
<dbReference type="InterPro" id="IPR050275">
    <property type="entry name" value="PGM_Phosphatase"/>
</dbReference>
<dbReference type="CDD" id="cd07067">
    <property type="entry name" value="HP_PGM_like"/>
    <property type="match status" value="1"/>
</dbReference>
<evidence type="ECO:0000313" key="2">
    <source>
        <dbReference type="EMBL" id="GLS86539.1"/>
    </source>
</evidence>